<comment type="caution">
    <text evidence="3">The sequence shown here is derived from an EMBL/GenBank/DDBJ whole genome shotgun (WGS) entry which is preliminary data.</text>
</comment>
<dbReference type="Gene3D" id="3.90.850.10">
    <property type="entry name" value="Fumarylacetoacetase-like, C-terminal domain"/>
    <property type="match status" value="1"/>
</dbReference>
<evidence type="ECO:0000256" key="1">
    <source>
        <dbReference type="ARBA" id="ARBA00023239"/>
    </source>
</evidence>
<evidence type="ECO:0000259" key="2">
    <source>
        <dbReference type="Pfam" id="PF01557"/>
    </source>
</evidence>
<protein>
    <submittedName>
        <fullName evidence="3">Fumarylacetoacetate hydrolase family protein</fullName>
    </submittedName>
</protein>
<dbReference type="InterPro" id="IPR036663">
    <property type="entry name" value="Fumarylacetoacetase_C_sf"/>
</dbReference>
<dbReference type="InterPro" id="IPR011234">
    <property type="entry name" value="Fumarylacetoacetase-like_C"/>
</dbReference>
<dbReference type="GO" id="GO:0016787">
    <property type="term" value="F:hydrolase activity"/>
    <property type="evidence" value="ECO:0007669"/>
    <property type="project" value="UniProtKB-KW"/>
</dbReference>
<name>A0ABN1HXJ3_9ACTN</name>
<dbReference type="Pfam" id="PF01557">
    <property type="entry name" value="FAA_hydrolase"/>
    <property type="match status" value="1"/>
</dbReference>
<reference evidence="3 4" key="1">
    <citation type="journal article" date="2019" name="Int. J. Syst. Evol. Microbiol.">
        <title>The Global Catalogue of Microorganisms (GCM) 10K type strain sequencing project: providing services to taxonomists for standard genome sequencing and annotation.</title>
        <authorList>
            <consortium name="The Broad Institute Genomics Platform"/>
            <consortium name="The Broad Institute Genome Sequencing Center for Infectious Disease"/>
            <person name="Wu L."/>
            <person name="Ma J."/>
        </authorList>
    </citation>
    <scope>NUCLEOTIDE SEQUENCE [LARGE SCALE GENOMIC DNA]</scope>
    <source>
        <strain evidence="3 4">JCM 10367</strain>
    </source>
</reference>
<evidence type="ECO:0000313" key="3">
    <source>
        <dbReference type="EMBL" id="GAA0671793.1"/>
    </source>
</evidence>
<keyword evidence="4" id="KW-1185">Reference proteome</keyword>
<dbReference type="SUPFAM" id="SSF56529">
    <property type="entry name" value="FAH"/>
    <property type="match status" value="1"/>
</dbReference>
<dbReference type="PANTHER" id="PTHR30143:SF0">
    <property type="entry name" value="2-KETO-4-PENTENOATE HYDRATASE"/>
    <property type="match status" value="1"/>
</dbReference>
<accession>A0ABN1HXJ3</accession>
<feature type="domain" description="Fumarylacetoacetase-like C-terminal" evidence="2">
    <location>
        <begin position="102"/>
        <end position="258"/>
    </location>
</feature>
<keyword evidence="3" id="KW-0378">Hydrolase</keyword>
<evidence type="ECO:0000313" key="4">
    <source>
        <dbReference type="Proteomes" id="UP001500724"/>
    </source>
</evidence>
<dbReference type="PANTHER" id="PTHR30143">
    <property type="entry name" value="ACID HYDRATASE"/>
    <property type="match status" value="1"/>
</dbReference>
<proteinExistence type="predicted"/>
<dbReference type="Proteomes" id="UP001500724">
    <property type="component" value="Unassembled WGS sequence"/>
</dbReference>
<sequence>MQQHLVDIADAIDAARCGVHSIAPLTDTFPELPLADAVAVQKHNVQRRIAEGDRLVGYKLGNIAKVMQQAFGVDQPDYGHLLAGDFHLENLPVRLDQFIEPYAEVEPAFLLGRRLQGPNVTVADVILATEYVVPAVEIIDSRFTDWRIQIADTLADNGSVGGVVLGATPRTLREIDFSGMHGELRYDGETVGSGPASAVLGNPIAAVAWVCNELSRYGITFEPGQVILPGSCLTAVPLARAATVTAEFTGLGKVEFEVI</sequence>
<keyword evidence="1" id="KW-0456">Lyase</keyword>
<gene>
    <name evidence="3" type="ORF">GCM10009535_59400</name>
</gene>
<dbReference type="EMBL" id="BAAAGU010000106">
    <property type="protein sequence ID" value="GAA0671793.1"/>
    <property type="molecule type" value="Genomic_DNA"/>
</dbReference>
<dbReference type="RefSeq" id="WP_344007670.1">
    <property type="nucleotide sequence ID" value="NZ_BAAAGU010000106.1"/>
</dbReference>
<organism evidence="3 4">
    <name type="scientific">Streptomyces thermocarboxydovorans</name>
    <dbReference type="NCBI Taxonomy" id="59298"/>
    <lineage>
        <taxon>Bacteria</taxon>
        <taxon>Bacillati</taxon>
        <taxon>Actinomycetota</taxon>
        <taxon>Actinomycetes</taxon>
        <taxon>Kitasatosporales</taxon>
        <taxon>Streptomycetaceae</taxon>
        <taxon>Streptomyces</taxon>
    </lineage>
</organism>
<dbReference type="InterPro" id="IPR050772">
    <property type="entry name" value="Hydratase-Decarb/MhpD_sf"/>
</dbReference>